<dbReference type="eggNOG" id="COG4932">
    <property type="taxonomic scope" value="Bacteria"/>
</dbReference>
<proteinExistence type="predicted"/>
<accession>C7N3N9</accession>
<name>C7N3N9_SLAHD</name>
<keyword evidence="2" id="KW-0812">Transmembrane</keyword>
<dbReference type="HOGENOM" id="CLU_236550_0_0_11"/>
<keyword evidence="5" id="KW-1185">Reference proteome</keyword>
<evidence type="ECO:0000313" key="5">
    <source>
        <dbReference type="Proteomes" id="UP000002026"/>
    </source>
</evidence>
<reference evidence="4 5" key="1">
    <citation type="journal article" date="2009" name="Stand. Genomic Sci.">
        <title>Complete genome sequence of Slackia heliotrinireducens type strain (RHS 1).</title>
        <authorList>
            <person name="Pukall R."/>
            <person name="Lapidus A."/>
            <person name="Nolan M."/>
            <person name="Copeland A."/>
            <person name="Glavina Del Rio T."/>
            <person name="Lucas S."/>
            <person name="Chen F."/>
            <person name="Tice H."/>
            <person name="Cheng J.F."/>
            <person name="Chertkov O."/>
            <person name="Bruce D."/>
            <person name="Goodwin L."/>
            <person name="Kuske C."/>
            <person name="Brettin T."/>
            <person name="Detter J.C."/>
            <person name="Han C."/>
            <person name="Pitluck S."/>
            <person name="Pati A."/>
            <person name="Mavrommatis K."/>
            <person name="Ivanova N."/>
            <person name="Ovchinnikova G."/>
            <person name="Chen A."/>
            <person name="Palaniappan K."/>
            <person name="Schneider S."/>
            <person name="Rohde M."/>
            <person name="Chain P."/>
            <person name="D'haeseleer P."/>
            <person name="Goker M."/>
            <person name="Bristow J."/>
            <person name="Eisen J.A."/>
            <person name="Markowitz V."/>
            <person name="Kyrpides N.C."/>
            <person name="Klenk H.P."/>
            <person name="Hugenholtz P."/>
        </authorList>
    </citation>
    <scope>NUCLEOTIDE SEQUENCE [LARGE SCALE GENOMIC DNA]</scope>
    <source>
        <strain evidence="5">ATCC 29202 / DSM 20476 / NCTC 11029 / RHS 1</strain>
    </source>
</reference>
<dbReference type="InterPro" id="IPR036465">
    <property type="entry name" value="vWFA_dom_sf"/>
</dbReference>
<dbReference type="SUPFAM" id="SSF53300">
    <property type="entry name" value="vWA-like"/>
    <property type="match status" value="1"/>
</dbReference>
<dbReference type="Proteomes" id="UP000002026">
    <property type="component" value="Chromosome"/>
</dbReference>
<evidence type="ECO:0000259" key="3">
    <source>
        <dbReference type="PROSITE" id="PS50234"/>
    </source>
</evidence>
<evidence type="ECO:0000256" key="1">
    <source>
        <dbReference type="SAM" id="MobiDB-lite"/>
    </source>
</evidence>
<protein>
    <recommendedName>
        <fullName evidence="3">VWFA domain-containing protein</fullName>
    </recommendedName>
</protein>
<dbReference type="Gene3D" id="3.40.50.410">
    <property type="entry name" value="von Willebrand factor, type A domain"/>
    <property type="match status" value="1"/>
</dbReference>
<sequence>MSCLLVMSLVPVGAFSSVGVGLASADELEESEALEMETATEEDVAVQDEQPESDADVEGVDAELEETADLELKTLEFESDELVVTAVETVEGALPEGASIEVVNLTPNSVENMEAFDAGGAEAEQAQANVDAYLDAIQKVQEDVVDEDRAVAGALVYDIRILDADGNEIEPSDTIAVSLQQKQAVELTAEATDSDGIEVAHISDDGTAEPVDATVETDKHGCVESTDFESDAFSLYVIFDTDSTSRNKPQTIGDVGWIRFGEGLSSLSATNTLPGDGNDTNGWRKYLKINVYALKDGKSSSSRNPSDYELKDSFAYLSFWDNLNEGFTVESWQLSSDVLWTSFRMAHTSEATVFDEPKIQDSYYATQGYDVLGWDPNILGFHSDTNELNVYIDNSSVMPPTPAESKGTAYIVRYYHADGSYSQEDGLLTEPGQTFSIDQSGKVNAGEEFSGMTITTGNQAIEADTSAGTATISYDAGVRLVKANVYYKGKPAEGDGPEAGSADGFDTEIKDGKKVYDTTREGLHTDKNASVTEGSTDGRTFDLTLEAWNVGENMADIGMVLDSSGSMVWASDNLEMIQKSRSDWTSLIGNYTEYQYLSQDQVDKILDKTKTDNSKLNYNGYYYYVYDPVSTVLEYVPLGYADGTTGANGAFVMDGHTMATCPISHQRGWYYVNSASKDVYAQNEPYTAKEYRGAQDGYYAGETHWLPNPGNSSAKFYIDNSGTLKCRFQFVQNSCSPVYMKADEASTKSEVLQNSIARFAATLGYLSPGSQIAMTRFSVDTFSNAECALLNWTNDTGEVTAAMNQEYGNPLAEGGRANQTLDGLRVYNYGITGSTHTYRGIESYIENMTNGASGGYVPNAPQGNNSRYLIIFTDGKDNSGNLQKSMDDTDALKNNGYTIITVLMQSAGMTSEDVEHSTTFLKRLASSNASGEKYFYTAMYNDPEGLVKVFQDIAHEIAKPLQGYTVQDYIDPRFDLLDEEGNPMTVLNEDGTFPERVITTADGKRAMLAYDTDKKMFYIKWEEQEIPTSAVNADKAMLWTSTITLRAKDDFIGGNEILSNGNESGQNKVFDPENSHNPSKDFPKTTVDPAVLNTDVAHYEDTVFLGETIVPATVLSDYVDSKIADGDLYLEYLDRAGDQDRQDYIAKLKSDGTVTIDYRYLAKDGDDTSYAGGNKHEGDVIGTLTYTWEPVTVTEEPAARTPDGNESAGNAWRSTSGFETDQTDTPYGYRLRVTYTPKSVADRVNPVKSMIDNTKRLREDVGTPTTEPVNVDAYQVFNVVEGKILIEKKIATKFIESVTEANGKGTFIFTLKKDGNNFGTYTLDITNPSSDWKQKVEGDYTLIYQWVDDLPQGVYTLSESIDQGSFMTASIQAVTVDSDDDATGKLNGFSNYVENTADYAAKYTNTTSDETNVATWYIGKVQDSVPGTCSYEATEPTLASVLDSAYDVDPAKVADDTTAKNYLNAQVGEGVVENTLVYNLPAAGGPGVYPFLLVGSFVAAFMFLRLRDNRRLAA</sequence>
<dbReference type="PROSITE" id="PS50234">
    <property type="entry name" value="VWFA"/>
    <property type="match status" value="1"/>
</dbReference>
<gene>
    <name evidence="4" type="ordered locus">Shel_05710</name>
</gene>
<keyword evidence="2" id="KW-1133">Transmembrane helix</keyword>
<dbReference type="InterPro" id="IPR002035">
    <property type="entry name" value="VWF_A"/>
</dbReference>
<feature type="transmembrane region" description="Helical" evidence="2">
    <location>
        <begin position="1487"/>
        <end position="1506"/>
    </location>
</feature>
<dbReference type="EMBL" id="CP001684">
    <property type="protein sequence ID" value="ACV21630.1"/>
    <property type="molecule type" value="Genomic_DNA"/>
</dbReference>
<feature type="region of interest" description="Disordered" evidence="1">
    <location>
        <begin position="32"/>
        <end position="57"/>
    </location>
</feature>
<evidence type="ECO:0000256" key="2">
    <source>
        <dbReference type="SAM" id="Phobius"/>
    </source>
</evidence>
<feature type="region of interest" description="Disordered" evidence="1">
    <location>
        <begin position="1057"/>
        <end position="1086"/>
    </location>
</feature>
<dbReference type="Pfam" id="PF00092">
    <property type="entry name" value="VWA"/>
    <property type="match status" value="1"/>
</dbReference>
<feature type="region of interest" description="Disordered" evidence="1">
    <location>
        <begin position="1197"/>
        <end position="1219"/>
    </location>
</feature>
<keyword evidence="2" id="KW-0472">Membrane</keyword>
<feature type="domain" description="VWFA" evidence="3">
    <location>
        <begin position="713"/>
        <end position="953"/>
    </location>
</feature>
<evidence type="ECO:0000313" key="4">
    <source>
        <dbReference type="EMBL" id="ACV21630.1"/>
    </source>
</evidence>
<feature type="compositionally biased region" description="Basic and acidic residues" evidence="1">
    <location>
        <begin position="1070"/>
        <end position="1083"/>
    </location>
</feature>
<organism evidence="4 5">
    <name type="scientific">Slackia heliotrinireducens (strain ATCC 29202 / DSM 20476 / NCTC 11029 / RHS 1)</name>
    <name type="common">Peptococcus heliotrinreducens</name>
    <dbReference type="NCBI Taxonomy" id="471855"/>
    <lineage>
        <taxon>Bacteria</taxon>
        <taxon>Bacillati</taxon>
        <taxon>Actinomycetota</taxon>
        <taxon>Coriobacteriia</taxon>
        <taxon>Eggerthellales</taxon>
        <taxon>Eggerthellaceae</taxon>
        <taxon>Slackia</taxon>
    </lineage>
</organism>
<dbReference type="KEGG" id="shi:Shel_05710"/>
<feature type="compositionally biased region" description="Polar residues" evidence="1">
    <location>
        <begin position="1057"/>
        <end position="1067"/>
    </location>
</feature>